<gene>
    <name evidence="1" type="ORF">VAE063_170004</name>
</gene>
<reference evidence="1" key="1">
    <citation type="submission" date="2022-06" db="EMBL/GenBank/DDBJ databases">
        <authorList>
            <person name="Goudenege D."/>
            <person name="Le Roux F."/>
        </authorList>
    </citation>
    <scope>NUCLEOTIDE SEQUENCE</scope>
    <source>
        <strain evidence="1">12-063</strain>
    </source>
</reference>
<dbReference type="EMBL" id="CALYLK010000050">
    <property type="protein sequence ID" value="CAH8205874.1"/>
    <property type="molecule type" value="Genomic_DNA"/>
</dbReference>
<keyword evidence="2" id="KW-1185">Reference proteome</keyword>
<dbReference type="Proteomes" id="UP001152658">
    <property type="component" value="Unassembled WGS sequence"/>
</dbReference>
<protein>
    <submittedName>
        <fullName evidence="1">Uncharacterized protein</fullName>
    </submittedName>
</protein>
<proteinExistence type="predicted"/>
<organism evidence="1 2">
    <name type="scientific">Vibrio aestuarianus</name>
    <dbReference type="NCBI Taxonomy" id="28171"/>
    <lineage>
        <taxon>Bacteria</taxon>
        <taxon>Pseudomonadati</taxon>
        <taxon>Pseudomonadota</taxon>
        <taxon>Gammaproteobacteria</taxon>
        <taxon>Vibrionales</taxon>
        <taxon>Vibrionaceae</taxon>
        <taxon>Vibrio</taxon>
    </lineage>
</organism>
<sequence>MINLFYNLLLGKVGQELAREISHRSGASAFWGINKLAKYD</sequence>
<evidence type="ECO:0000313" key="2">
    <source>
        <dbReference type="Proteomes" id="UP001152658"/>
    </source>
</evidence>
<name>A0ABM9FKS2_9VIBR</name>
<comment type="caution">
    <text evidence="1">The sequence shown here is derived from an EMBL/GenBank/DDBJ whole genome shotgun (WGS) entry which is preliminary data.</text>
</comment>
<accession>A0ABM9FKS2</accession>
<evidence type="ECO:0000313" key="1">
    <source>
        <dbReference type="EMBL" id="CAH8205874.1"/>
    </source>
</evidence>